<reference evidence="3" key="1">
    <citation type="submission" date="2023-05" db="EMBL/GenBank/DDBJ databases">
        <title>Nepenthes gracilis genome sequencing.</title>
        <authorList>
            <person name="Fukushima K."/>
        </authorList>
    </citation>
    <scope>NUCLEOTIDE SEQUENCE</scope>
    <source>
        <strain evidence="3">SING2019-196</strain>
    </source>
</reference>
<keyword evidence="2" id="KW-0732">Signal</keyword>
<dbReference type="CDD" id="cd01837">
    <property type="entry name" value="SGNH_plant_lipase_like"/>
    <property type="match status" value="1"/>
</dbReference>
<dbReference type="GO" id="GO:0016788">
    <property type="term" value="F:hydrolase activity, acting on ester bonds"/>
    <property type="evidence" value="ECO:0007669"/>
    <property type="project" value="InterPro"/>
</dbReference>
<dbReference type="Gene3D" id="3.40.50.1110">
    <property type="entry name" value="SGNH hydrolase"/>
    <property type="match status" value="1"/>
</dbReference>
<dbReference type="AlphaFoldDB" id="A0AAD3S2K7"/>
<feature type="chain" id="PRO_5042005503" description="GDSL esterase/lipase EXL3" evidence="2">
    <location>
        <begin position="25"/>
        <end position="368"/>
    </location>
</feature>
<sequence>MRSSSFSLVSAILMLCVTVLTCSTATVGGRLKVGGNLTVAGLLAFGDSIIDSGNNNHLKTLAKCNFPPYGKDFMGGVPTGRFSNGRIPTDLLVEALGLKQYLPAYLDPKLKPQDLLTGVSFASGSTGFDPLTSKIASVISLSDQLNMFKDYIEKLKGMVGEERKNFIISNSIFLVVAGSNDIVNTYFGTPFRRTEYTVDTYTNLMVRSASSFVQELYALGARRIGLFGAPPVGCLPFPRTTAGGPQRHCVEEYNDAAKLYNSKLSPVIDHLASQLPNSIVLYINIYDPLYDIIQNPQKYGFEIVDKGCCGTGLVEVSILCTKLDAVCPDDSKNVFWDSYHPTEKTYKIIINSLVKKYRNRVFGPKQHT</sequence>
<dbReference type="InterPro" id="IPR035669">
    <property type="entry name" value="SGNH_plant_lipase-like"/>
</dbReference>
<comment type="caution">
    <text evidence="3">The sequence shown here is derived from an EMBL/GenBank/DDBJ whole genome shotgun (WGS) entry which is preliminary data.</text>
</comment>
<dbReference type="InterPro" id="IPR050592">
    <property type="entry name" value="GDSL_lipolytic_enzyme"/>
</dbReference>
<gene>
    <name evidence="3" type="ORF">Nepgr_005128</name>
</gene>
<dbReference type="Proteomes" id="UP001279734">
    <property type="component" value="Unassembled WGS sequence"/>
</dbReference>
<dbReference type="InterPro" id="IPR036514">
    <property type="entry name" value="SGNH_hydro_sf"/>
</dbReference>
<accession>A0AAD3S2K7</accession>
<comment type="similarity">
    <text evidence="1">Belongs to the 'GDSL' lipolytic enzyme family.</text>
</comment>
<feature type="signal peptide" evidence="2">
    <location>
        <begin position="1"/>
        <end position="24"/>
    </location>
</feature>
<dbReference type="EMBL" id="BSYO01000004">
    <property type="protein sequence ID" value="GMH03289.1"/>
    <property type="molecule type" value="Genomic_DNA"/>
</dbReference>
<evidence type="ECO:0008006" key="5">
    <source>
        <dbReference type="Google" id="ProtNLM"/>
    </source>
</evidence>
<dbReference type="SUPFAM" id="SSF52266">
    <property type="entry name" value="SGNH hydrolase"/>
    <property type="match status" value="1"/>
</dbReference>
<organism evidence="3 4">
    <name type="scientific">Nepenthes gracilis</name>
    <name type="common">Slender pitcher plant</name>
    <dbReference type="NCBI Taxonomy" id="150966"/>
    <lineage>
        <taxon>Eukaryota</taxon>
        <taxon>Viridiplantae</taxon>
        <taxon>Streptophyta</taxon>
        <taxon>Embryophyta</taxon>
        <taxon>Tracheophyta</taxon>
        <taxon>Spermatophyta</taxon>
        <taxon>Magnoliopsida</taxon>
        <taxon>eudicotyledons</taxon>
        <taxon>Gunneridae</taxon>
        <taxon>Pentapetalae</taxon>
        <taxon>Caryophyllales</taxon>
        <taxon>Nepenthaceae</taxon>
        <taxon>Nepenthes</taxon>
    </lineage>
</organism>
<dbReference type="InterPro" id="IPR001087">
    <property type="entry name" value="GDSL"/>
</dbReference>
<evidence type="ECO:0000313" key="4">
    <source>
        <dbReference type="Proteomes" id="UP001279734"/>
    </source>
</evidence>
<evidence type="ECO:0000256" key="1">
    <source>
        <dbReference type="ARBA" id="ARBA00008668"/>
    </source>
</evidence>
<dbReference type="PANTHER" id="PTHR45642">
    <property type="entry name" value="GDSL ESTERASE/LIPASE EXL3"/>
    <property type="match status" value="1"/>
</dbReference>
<evidence type="ECO:0000313" key="3">
    <source>
        <dbReference type="EMBL" id="GMH03289.1"/>
    </source>
</evidence>
<name>A0AAD3S2K7_NEPGR</name>
<dbReference type="FunFam" id="3.40.50.1110:FF:000003">
    <property type="entry name" value="GDSL esterase/lipase APG"/>
    <property type="match status" value="1"/>
</dbReference>
<protein>
    <recommendedName>
        <fullName evidence="5">GDSL esterase/lipase EXL3</fullName>
    </recommendedName>
</protein>
<evidence type="ECO:0000256" key="2">
    <source>
        <dbReference type="SAM" id="SignalP"/>
    </source>
</evidence>
<dbReference type="Pfam" id="PF00657">
    <property type="entry name" value="Lipase_GDSL"/>
    <property type="match status" value="1"/>
</dbReference>
<keyword evidence="4" id="KW-1185">Reference proteome</keyword>
<dbReference type="PANTHER" id="PTHR45642:SF150">
    <property type="entry name" value="GDSL ESTERASE_LIPASE EXL3"/>
    <property type="match status" value="1"/>
</dbReference>
<proteinExistence type="inferred from homology"/>